<feature type="signal peptide" evidence="1">
    <location>
        <begin position="1"/>
        <end position="20"/>
    </location>
</feature>
<protein>
    <submittedName>
        <fullName evidence="2">Uncharacterized protein</fullName>
    </submittedName>
</protein>
<proteinExistence type="predicted"/>
<gene>
    <name evidence="2" type="ORF">H4219_005228</name>
</gene>
<accession>A0A9W7ZX09</accession>
<evidence type="ECO:0000256" key="1">
    <source>
        <dbReference type="SAM" id="SignalP"/>
    </source>
</evidence>
<dbReference type="OrthoDB" id="5745680at2759"/>
<feature type="chain" id="PRO_5040922264" evidence="1">
    <location>
        <begin position="21"/>
        <end position="245"/>
    </location>
</feature>
<dbReference type="EMBL" id="JANBPU010000264">
    <property type="protein sequence ID" value="KAJ1913415.1"/>
    <property type="molecule type" value="Genomic_DNA"/>
</dbReference>
<organism evidence="2 3">
    <name type="scientific">Mycoemilia scoparia</name>
    <dbReference type="NCBI Taxonomy" id="417184"/>
    <lineage>
        <taxon>Eukaryota</taxon>
        <taxon>Fungi</taxon>
        <taxon>Fungi incertae sedis</taxon>
        <taxon>Zoopagomycota</taxon>
        <taxon>Kickxellomycotina</taxon>
        <taxon>Kickxellomycetes</taxon>
        <taxon>Kickxellales</taxon>
        <taxon>Kickxellaceae</taxon>
        <taxon>Mycoemilia</taxon>
    </lineage>
</organism>
<name>A0A9W7ZX09_9FUNG</name>
<reference evidence="2" key="1">
    <citation type="submission" date="2022-07" db="EMBL/GenBank/DDBJ databases">
        <title>Phylogenomic reconstructions and comparative analyses of Kickxellomycotina fungi.</title>
        <authorList>
            <person name="Reynolds N.K."/>
            <person name="Stajich J.E."/>
            <person name="Barry K."/>
            <person name="Grigoriev I.V."/>
            <person name="Crous P."/>
            <person name="Smith M.E."/>
        </authorList>
    </citation>
    <scope>NUCLEOTIDE SEQUENCE</scope>
    <source>
        <strain evidence="2">NBRC 100468</strain>
    </source>
</reference>
<keyword evidence="3" id="KW-1185">Reference proteome</keyword>
<dbReference type="AlphaFoldDB" id="A0A9W7ZX09"/>
<dbReference type="Proteomes" id="UP001150538">
    <property type="component" value="Unassembled WGS sequence"/>
</dbReference>
<comment type="caution">
    <text evidence="2">The sequence shown here is derived from an EMBL/GenBank/DDBJ whole genome shotgun (WGS) entry which is preliminary data.</text>
</comment>
<evidence type="ECO:0000313" key="3">
    <source>
        <dbReference type="Proteomes" id="UP001150538"/>
    </source>
</evidence>
<evidence type="ECO:0000313" key="2">
    <source>
        <dbReference type="EMBL" id="KAJ1913415.1"/>
    </source>
</evidence>
<sequence length="245" mass="24287">MKFSAVFLAVAAVAAISVASAPAPIQERDLSLPIVGPLLDNLPIVGPLLDGLNLDGLLGQLLDTVGLGDLLKPVTNIVDSVVGGVLGGSDASNPLGGVIQNVLGGVTGGKTGNGSGDLVNNTVGGLLTTVTGLLGGLAGGKNLNLDVGEVLTKLPVVGDVLTAVLGDFHLDINAFLQIVASITNPTDKNVGLVDNILGQVKAQLKAVVGVKLSAHKTKDGQGLVEALLGNIDVGATPSVNANVSL</sequence>
<keyword evidence="1" id="KW-0732">Signal</keyword>